<evidence type="ECO:0000256" key="1">
    <source>
        <dbReference type="SAM" id="MobiDB-lite"/>
    </source>
</evidence>
<accession>A0AAW1D8P3</accession>
<dbReference type="AlphaFoldDB" id="A0AAW1D8P3"/>
<dbReference type="PRINTS" id="PR01217">
    <property type="entry name" value="PRICHEXTENSN"/>
</dbReference>
<feature type="region of interest" description="Disordered" evidence="1">
    <location>
        <begin position="49"/>
        <end position="130"/>
    </location>
</feature>
<name>A0AAW1D8P3_9HEMI</name>
<evidence type="ECO:0000313" key="3">
    <source>
        <dbReference type="Proteomes" id="UP001461498"/>
    </source>
</evidence>
<proteinExistence type="predicted"/>
<organism evidence="2 3">
    <name type="scientific">Rhynocoris fuscipes</name>
    <dbReference type="NCBI Taxonomy" id="488301"/>
    <lineage>
        <taxon>Eukaryota</taxon>
        <taxon>Metazoa</taxon>
        <taxon>Ecdysozoa</taxon>
        <taxon>Arthropoda</taxon>
        <taxon>Hexapoda</taxon>
        <taxon>Insecta</taxon>
        <taxon>Pterygota</taxon>
        <taxon>Neoptera</taxon>
        <taxon>Paraneoptera</taxon>
        <taxon>Hemiptera</taxon>
        <taxon>Heteroptera</taxon>
        <taxon>Panheteroptera</taxon>
        <taxon>Cimicomorpha</taxon>
        <taxon>Reduviidae</taxon>
        <taxon>Harpactorinae</taxon>
        <taxon>Harpactorini</taxon>
        <taxon>Rhynocoris</taxon>
    </lineage>
</organism>
<dbReference type="EMBL" id="JAPXFL010000005">
    <property type="protein sequence ID" value="KAK9506540.1"/>
    <property type="molecule type" value="Genomic_DNA"/>
</dbReference>
<sequence length="167" mass="17892">MLLYCSLCALAYISNFAHERSITFRSGVCGGDLISIEQLKRHQSMSSIAVGNTDLPPPPSSPPPPPPPSPPSPPPHLLLSPNPPPPLPTSLLPHSHPRLPPLLPSHPPPHPSPPHRHPPPPPPPPTSSFTHIIKMGTAYVQQDYSANLNKCNIQKIEDSLLPSVSLG</sequence>
<keyword evidence="3" id="KW-1185">Reference proteome</keyword>
<reference evidence="2 3" key="1">
    <citation type="submission" date="2022-12" db="EMBL/GenBank/DDBJ databases">
        <title>Chromosome-level genome assembly of true bugs.</title>
        <authorList>
            <person name="Ma L."/>
            <person name="Li H."/>
        </authorList>
    </citation>
    <scope>NUCLEOTIDE SEQUENCE [LARGE SCALE GENOMIC DNA]</scope>
    <source>
        <strain evidence="2">Lab_2022b</strain>
    </source>
</reference>
<evidence type="ECO:0000313" key="2">
    <source>
        <dbReference type="EMBL" id="KAK9506540.1"/>
    </source>
</evidence>
<dbReference type="Proteomes" id="UP001461498">
    <property type="component" value="Unassembled WGS sequence"/>
</dbReference>
<feature type="compositionally biased region" description="Pro residues" evidence="1">
    <location>
        <begin position="55"/>
        <end position="88"/>
    </location>
</feature>
<protein>
    <submittedName>
        <fullName evidence="2">Uncharacterized protein</fullName>
    </submittedName>
</protein>
<gene>
    <name evidence="2" type="ORF">O3M35_008460</name>
</gene>
<feature type="compositionally biased region" description="Pro residues" evidence="1">
    <location>
        <begin position="98"/>
        <end position="112"/>
    </location>
</feature>
<comment type="caution">
    <text evidence="2">The sequence shown here is derived from an EMBL/GenBank/DDBJ whole genome shotgun (WGS) entry which is preliminary data.</text>
</comment>